<keyword evidence="4 5" id="KW-0238">DNA-binding</keyword>
<name>A0AAV8V5I4_9CUCU</name>
<dbReference type="GO" id="GO:0043565">
    <property type="term" value="F:sequence-specific DNA binding"/>
    <property type="evidence" value="ECO:0007669"/>
    <property type="project" value="InterPro"/>
</dbReference>
<dbReference type="PANTHER" id="PTHR46600:SF11">
    <property type="entry name" value="THAP DOMAIN-CONTAINING PROTEIN 10"/>
    <property type="match status" value="1"/>
</dbReference>
<evidence type="ECO:0000256" key="3">
    <source>
        <dbReference type="ARBA" id="ARBA00022833"/>
    </source>
</evidence>
<dbReference type="GO" id="GO:0008270">
    <property type="term" value="F:zinc ion binding"/>
    <property type="evidence" value="ECO:0007669"/>
    <property type="project" value="UniProtKB-KW"/>
</dbReference>
<evidence type="ECO:0000313" key="8">
    <source>
        <dbReference type="Proteomes" id="UP001159042"/>
    </source>
</evidence>
<evidence type="ECO:0000256" key="5">
    <source>
        <dbReference type="PROSITE-ProRule" id="PRU00309"/>
    </source>
</evidence>
<evidence type="ECO:0000256" key="1">
    <source>
        <dbReference type="ARBA" id="ARBA00022723"/>
    </source>
</evidence>
<dbReference type="PROSITE" id="PS50950">
    <property type="entry name" value="ZF_THAP"/>
    <property type="match status" value="1"/>
</dbReference>
<sequence>KIDGGIKERHCIILTSGNMPGTRCGIYGCNNTYKTNKNGVKYSFHRMPKAKDLVSDTIRKQWIIRCKRKDTFDADNIFICSAHFTKNDFERDLQNELLGRRKRISVRNTKKEILNLLEAAPSSSQDVNRDPDLLETETVTVSNPEPSPESFNAPAIDFEEKKWASKLSLTQGILSDVLLMLKLAGESFSTFEKTVVLQYDEVKVKAVEEYNIAQDE</sequence>
<dbReference type="EMBL" id="JANEYG010000612">
    <property type="protein sequence ID" value="KAJ8909353.1"/>
    <property type="molecule type" value="Genomic_DNA"/>
</dbReference>
<evidence type="ECO:0000256" key="4">
    <source>
        <dbReference type="ARBA" id="ARBA00023125"/>
    </source>
</evidence>
<evidence type="ECO:0000259" key="6">
    <source>
        <dbReference type="PROSITE" id="PS50950"/>
    </source>
</evidence>
<keyword evidence="8" id="KW-1185">Reference proteome</keyword>
<evidence type="ECO:0000256" key="2">
    <source>
        <dbReference type="ARBA" id="ARBA00022771"/>
    </source>
</evidence>
<comment type="caution">
    <text evidence="7">The sequence shown here is derived from an EMBL/GenBank/DDBJ whole genome shotgun (WGS) entry which is preliminary data.</text>
</comment>
<accession>A0AAV8V5I4</accession>
<evidence type="ECO:0000313" key="7">
    <source>
        <dbReference type="EMBL" id="KAJ8909353.1"/>
    </source>
</evidence>
<dbReference type="SMART" id="SM00980">
    <property type="entry name" value="THAP"/>
    <property type="match status" value="1"/>
</dbReference>
<gene>
    <name evidence="7" type="ORF">NQ315_003776</name>
</gene>
<feature type="domain" description="THAP-type" evidence="6">
    <location>
        <begin position="19"/>
        <end position="107"/>
    </location>
</feature>
<protein>
    <recommendedName>
        <fullName evidence="6">THAP-type domain-containing protein</fullName>
    </recommendedName>
</protein>
<dbReference type="InterPro" id="IPR006612">
    <property type="entry name" value="THAP_Znf"/>
</dbReference>
<keyword evidence="3" id="KW-0862">Zinc</keyword>
<keyword evidence="1" id="KW-0479">Metal-binding</keyword>
<dbReference type="PANTHER" id="PTHR46600">
    <property type="entry name" value="THAP DOMAIN-CONTAINING"/>
    <property type="match status" value="1"/>
</dbReference>
<keyword evidence="2 5" id="KW-0863">Zinc-finger</keyword>
<feature type="non-terminal residue" evidence="7">
    <location>
        <position position="216"/>
    </location>
</feature>
<dbReference type="InterPro" id="IPR026516">
    <property type="entry name" value="THAP1/10"/>
</dbReference>
<dbReference type="Proteomes" id="UP001159042">
    <property type="component" value="Unassembled WGS sequence"/>
</dbReference>
<feature type="non-terminal residue" evidence="7">
    <location>
        <position position="1"/>
    </location>
</feature>
<reference evidence="7 8" key="1">
    <citation type="journal article" date="2023" name="Insect Mol. Biol.">
        <title>Genome sequencing provides insights into the evolution of gene families encoding plant cell wall-degrading enzymes in longhorned beetles.</title>
        <authorList>
            <person name="Shin N.R."/>
            <person name="Okamura Y."/>
            <person name="Kirsch R."/>
            <person name="Pauchet Y."/>
        </authorList>
    </citation>
    <scope>NUCLEOTIDE SEQUENCE [LARGE SCALE GENOMIC DNA]</scope>
    <source>
        <strain evidence="7">EAD_L_NR</strain>
    </source>
</reference>
<dbReference type="Pfam" id="PF05485">
    <property type="entry name" value="THAP"/>
    <property type="match status" value="1"/>
</dbReference>
<dbReference type="SUPFAM" id="SSF57716">
    <property type="entry name" value="Glucocorticoid receptor-like (DNA-binding domain)"/>
    <property type="match status" value="1"/>
</dbReference>
<dbReference type="AlphaFoldDB" id="A0AAV8V5I4"/>
<organism evidence="7 8">
    <name type="scientific">Exocentrus adspersus</name>
    <dbReference type="NCBI Taxonomy" id="1586481"/>
    <lineage>
        <taxon>Eukaryota</taxon>
        <taxon>Metazoa</taxon>
        <taxon>Ecdysozoa</taxon>
        <taxon>Arthropoda</taxon>
        <taxon>Hexapoda</taxon>
        <taxon>Insecta</taxon>
        <taxon>Pterygota</taxon>
        <taxon>Neoptera</taxon>
        <taxon>Endopterygota</taxon>
        <taxon>Coleoptera</taxon>
        <taxon>Polyphaga</taxon>
        <taxon>Cucujiformia</taxon>
        <taxon>Chrysomeloidea</taxon>
        <taxon>Cerambycidae</taxon>
        <taxon>Lamiinae</taxon>
        <taxon>Acanthocinini</taxon>
        <taxon>Exocentrus</taxon>
    </lineage>
</organism>
<proteinExistence type="predicted"/>